<feature type="signal peptide" evidence="1">
    <location>
        <begin position="1"/>
        <end position="20"/>
    </location>
</feature>
<evidence type="ECO:0008006" key="4">
    <source>
        <dbReference type="Google" id="ProtNLM"/>
    </source>
</evidence>
<dbReference type="RefSeq" id="WP_147920872.1">
    <property type="nucleotide sequence ID" value="NZ_VRTY01000016.1"/>
</dbReference>
<protein>
    <recommendedName>
        <fullName evidence="4">DUF4252 domain-containing protein</fullName>
    </recommendedName>
</protein>
<organism evidence="2 3">
    <name type="scientific">Pontibacter qinzhouensis</name>
    <dbReference type="NCBI Taxonomy" id="2603253"/>
    <lineage>
        <taxon>Bacteria</taxon>
        <taxon>Pseudomonadati</taxon>
        <taxon>Bacteroidota</taxon>
        <taxon>Cytophagia</taxon>
        <taxon>Cytophagales</taxon>
        <taxon>Hymenobacteraceae</taxon>
        <taxon>Pontibacter</taxon>
    </lineage>
</organism>
<keyword evidence="1" id="KW-0732">Signal</keyword>
<dbReference type="AlphaFoldDB" id="A0A5C8K8F5"/>
<sequence length="201" mass="21841">MKKILTGTFVFCLLTLTSFAQQFNSNLTDARKNYSSGNLVDSRAAMEQMLRDLDVEIGKEILKMLPAKMEALDANTKNDQVTSAGGGLIGGLYIQRTYGSDTKGANLDIINNSPLINSLQALLSVPFIAGAGNPDQKVVRVSGYKALLHKVDDTEAGKVSYELQIPLQNTLVTFKVSDTKEDNILKLASTIPLEKISQMAK</sequence>
<evidence type="ECO:0000313" key="3">
    <source>
        <dbReference type="Proteomes" id="UP000321926"/>
    </source>
</evidence>
<name>A0A5C8K8F5_9BACT</name>
<dbReference type="OrthoDB" id="852824at2"/>
<evidence type="ECO:0000313" key="2">
    <source>
        <dbReference type="EMBL" id="TXK49685.1"/>
    </source>
</evidence>
<evidence type="ECO:0000256" key="1">
    <source>
        <dbReference type="SAM" id="SignalP"/>
    </source>
</evidence>
<keyword evidence="3" id="KW-1185">Reference proteome</keyword>
<dbReference type="EMBL" id="VRTY01000016">
    <property type="protein sequence ID" value="TXK49685.1"/>
    <property type="molecule type" value="Genomic_DNA"/>
</dbReference>
<comment type="caution">
    <text evidence="2">The sequence shown here is derived from an EMBL/GenBank/DDBJ whole genome shotgun (WGS) entry which is preliminary data.</text>
</comment>
<proteinExistence type="predicted"/>
<reference evidence="2 3" key="1">
    <citation type="submission" date="2019-08" db="EMBL/GenBank/DDBJ databases">
        <authorList>
            <person name="Shi S."/>
        </authorList>
    </citation>
    <scope>NUCLEOTIDE SEQUENCE [LARGE SCALE GENOMIC DNA]</scope>
    <source>
        <strain evidence="2 3">GY10130</strain>
    </source>
</reference>
<dbReference type="Proteomes" id="UP000321926">
    <property type="component" value="Unassembled WGS sequence"/>
</dbReference>
<accession>A0A5C8K8F5</accession>
<feature type="chain" id="PRO_5022917075" description="DUF4252 domain-containing protein" evidence="1">
    <location>
        <begin position="21"/>
        <end position="201"/>
    </location>
</feature>
<gene>
    <name evidence="2" type="ORF">FVR03_06220</name>
</gene>